<feature type="chain" id="PRO_5046290810" evidence="2">
    <location>
        <begin position="21"/>
        <end position="1002"/>
    </location>
</feature>
<evidence type="ECO:0000259" key="3">
    <source>
        <dbReference type="Pfam" id="PF12770"/>
    </source>
</evidence>
<proteinExistence type="predicted"/>
<dbReference type="PANTHER" id="PTHR10098">
    <property type="entry name" value="RAPSYN-RELATED"/>
    <property type="match status" value="1"/>
</dbReference>
<dbReference type="EMBL" id="CP136051">
    <property type="protein sequence ID" value="WOK08751.1"/>
    <property type="molecule type" value="Genomic_DNA"/>
</dbReference>
<dbReference type="InterPro" id="IPR019734">
    <property type="entry name" value="TPR_rpt"/>
</dbReference>
<dbReference type="Proteomes" id="UP001302349">
    <property type="component" value="Chromosome"/>
</dbReference>
<keyword evidence="1" id="KW-0812">Transmembrane</keyword>
<evidence type="ECO:0000313" key="4">
    <source>
        <dbReference type="EMBL" id="WOK08751.1"/>
    </source>
</evidence>
<feature type="signal peptide" evidence="2">
    <location>
        <begin position="1"/>
        <end position="20"/>
    </location>
</feature>
<gene>
    <name evidence="4" type="ORF">RT717_08895</name>
</gene>
<keyword evidence="1" id="KW-0472">Membrane</keyword>
<sequence>MKAKLITLIAIAFTCFQAEAANDPKKDTTKVLTEIEIQMLKADSLKQMNQFELALEYWEFVLTDFSSSHTNRLRALNESADLYRELDLKTKSRDRLREARAQLPSNTEYKNLRSENLLFWGRYYSDSNQKDSALHSFRNAAFLAEEINDNKLKFLSWVELGNFYRNTVNNDLAAVYYYNKAVSLSEEGKVNMPIIEARTSFAMAQTANELNEKEKAIDYSQEALHIMDSLEESVHYDFIANLNFLMATLYIELNEPEDAIKHLTRAIYLRNTYNPKDQTFNKTYYYPALSMAYEATHSFDSAILVEERLSSLTSSDDINANPDTQYRLATLYLKQGNLVQANKLSSAYLKYQKANSAPASPEIFKALIARADYFFAANLPDSAFRFYTQSLKTIDTGLTIDDLLNKVREKQIVAHLLPRAMAAMEKIAIAIVSAGDVSTERLATGLSMLEATLEYTRYNTSYGLPEEQVIPDRITNFHLLTEYALGASHHLYQQTSDKAYWVKALQLIENDKLMRIRKEAAEAMFLNKVGLPDSLESTFDVLNKEILHRIDELELAINDDERLARENLLIESFDKMVTWRVKAQNYMKTSSTEYSLFDDVTFMDFHNHSNIHLIEYFYGNRHVYGLSVSDSSRMFIENEVNAEFEGKIHRFLSHFWATPAEFSQDEMIDFIESSSILYNDVLEPLLPNLPSEKTIVIAPDGLIKLIPFETLITEVPSNPTGYNSLPYLIKSATISYITSAEMLLDHPPVLPKHNSQLTSFALKSRFSSSDTASAYIMQEIKNSRLYFEGLTFRGEQATKDAFIRMAPRFEILYLLIHGDAIDYPKLIFNPGKTTNIERNLYSHEIYNLDLPGNVIVLTSTETGMGLIPHGEAVISMVRAFLSAGSGAVVLGLWEAHDEHSKNIVGSFFRKLSLGSNTLKALRDAKLEYLSTSDKLSAHPHNWAELISYGEPVQVTTEKDNAYLIWVLLFFLIIPLLVVISSEREKYIDKLEAEDNAKRQVNH</sequence>
<feature type="domain" description="CHAT" evidence="3">
    <location>
        <begin position="675"/>
        <end position="950"/>
    </location>
</feature>
<dbReference type="RefSeq" id="WP_317491384.1">
    <property type="nucleotide sequence ID" value="NZ_CP136051.1"/>
</dbReference>
<organism evidence="4 5">
    <name type="scientific">Imperialibacter roseus</name>
    <dbReference type="NCBI Taxonomy" id="1324217"/>
    <lineage>
        <taxon>Bacteria</taxon>
        <taxon>Pseudomonadati</taxon>
        <taxon>Bacteroidota</taxon>
        <taxon>Cytophagia</taxon>
        <taxon>Cytophagales</taxon>
        <taxon>Flammeovirgaceae</taxon>
        <taxon>Imperialibacter</taxon>
    </lineage>
</organism>
<dbReference type="InterPro" id="IPR024983">
    <property type="entry name" value="CHAT_dom"/>
</dbReference>
<dbReference type="InterPro" id="IPR011990">
    <property type="entry name" value="TPR-like_helical_dom_sf"/>
</dbReference>
<dbReference type="Gene3D" id="1.25.40.10">
    <property type="entry name" value="Tetratricopeptide repeat domain"/>
    <property type="match status" value="2"/>
</dbReference>
<keyword evidence="5" id="KW-1185">Reference proteome</keyword>
<evidence type="ECO:0000256" key="2">
    <source>
        <dbReference type="SAM" id="SignalP"/>
    </source>
</evidence>
<evidence type="ECO:0000313" key="5">
    <source>
        <dbReference type="Proteomes" id="UP001302349"/>
    </source>
</evidence>
<keyword evidence="2" id="KW-0732">Signal</keyword>
<dbReference type="SUPFAM" id="SSF48452">
    <property type="entry name" value="TPR-like"/>
    <property type="match status" value="2"/>
</dbReference>
<evidence type="ECO:0000256" key="1">
    <source>
        <dbReference type="SAM" id="Phobius"/>
    </source>
</evidence>
<dbReference type="Pfam" id="PF12770">
    <property type="entry name" value="CHAT"/>
    <property type="match status" value="1"/>
</dbReference>
<name>A0ABZ0IYK3_9BACT</name>
<keyword evidence="1" id="KW-1133">Transmembrane helix</keyword>
<feature type="transmembrane region" description="Helical" evidence="1">
    <location>
        <begin position="962"/>
        <end position="979"/>
    </location>
</feature>
<protein>
    <submittedName>
        <fullName evidence="4">CHAT domain-containing protein</fullName>
    </submittedName>
</protein>
<dbReference type="SMART" id="SM00028">
    <property type="entry name" value="TPR"/>
    <property type="match status" value="7"/>
</dbReference>
<reference evidence="4 5" key="1">
    <citation type="journal article" date="2023" name="Microbiol. Resour. Announc.">
        <title>Complete Genome Sequence of Imperialibacter roseus strain P4T.</title>
        <authorList>
            <person name="Tizabi D.R."/>
            <person name="Bachvaroff T."/>
            <person name="Hill R.T."/>
        </authorList>
    </citation>
    <scope>NUCLEOTIDE SEQUENCE [LARGE SCALE GENOMIC DNA]</scope>
    <source>
        <strain evidence="4 5">P4T</strain>
    </source>
</reference>
<dbReference type="PANTHER" id="PTHR10098:SF108">
    <property type="entry name" value="TETRATRICOPEPTIDE REPEAT PROTEIN 28"/>
    <property type="match status" value="1"/>
</dbReference>
<accession>A0ABZ0IYK3</accession>
<dbReference type="Pfam" id="PF13181">
    <property type="entry name" value="TPR_8"/>
    <property type="match status" value="1"/>
</dbReference>